<dbReference type="GO" id="GO:0003723">
    <property type="term" value="F:RNA binding"/>
    <property type="evidence" value="ECO:0007669"/>
    <property type="project" value="UniProtKB-UniRule"/>
</dbReference>
<evidence type="ECO:0000259" key="6">
    <source>
        <dbReference type="PROSITE" id="PS50102"/>
    </source>
</evidence>
<dbReference type="EMBL" id="GGEC01039009">
    <property type="protein sequence ID" value="MBX19493.1"/>
    <property type="molecule type" value="Transcribed_RNA"/>
</dbReference>
<dbReference type="PANTHER" id="PTHR24012">
    <property type="entry name" value="RNA BINDING PROTEIN"/>
    <property type="match status" value="1"/>
</dbReference>
<feature type="domain" description="RRM" evidence="6">
    <location>
        <begin position="217"/>
        <end position="297"/>
    </location>
</feature>
<dbReference type="SUPFAM" id="SSF51045">
    <property type="entry name" value="WW domain"/>
    <property type="match status" value="1"/>
</dbReference>
<dbReference type="EMBL" id="GGEC01039010">
    <property type="protein sequence ID" value="MBX19494.1"/>
    <property type="molecule type" value="Transcribed_RNA"/>
</dbReference>
<feature type="region of interest" description="Disordered" evidence="4">
    <location>
        <begin position="339"/>
        <end position="394"/>
    </location>
</feature>
<evidence type="ECO:0000256" key="3">
    <source>
        <dbReference type="PROSITE-ProRule" id="PRU00176"/>
    </source>
</evidence>
<sequence>MEREGLYHQHYHHGAGQQNHHEQHPSYHQHHIYHHNFNHHDHFNHNFADPTHGQQFNNQNQDYHNHSNYEFNQDYHFNYEPNHHMNGAPIESFGGGGFRFNGRKRSRYHSASGHNDGGGHAKLYVAPVSRMTTEQEIHSLFVEHGRVIEVIIPWDKWNSPEQGYCFVKYATVDEAERAIRALNNQYTFPGVMASIKVRYADGERERHVAFSVDGSVDKLYVGCVNKQASKQEIEEIFSPYGLVEDVYIARDAMKQSRGCAFVKFLHREMALAAIKGLNGNFTMRGCDQPLVVRFADPKKPRAGDFRAPTNCGDFVGGNNLPNALFGTQDISANLQPQSVPHMAKHEHSAPHGTEQPCPPVNLLPQLSQMPQQCMQTTPMSSMPSQQQCMQTPPISSIPCQQQRVQTPLISSMPCQQAESEVQRQAQNLEQQQSTHMSPKSSWTGSNLRATNATSAASVITPYPQTEDLHECDWSEHTCPDGYKYYYNCITYESRWEKPEEFTLFQQFLQKQKMLDAPKLSSVFSAMEIDRSKKNLDHEQLQSESSLVVDPTCV</sequence>
<dbReference type="Gene3D" id="3.30.70.330">
    <property type="match status" value="2"/>
</dbReference>
<feature type="compositionally biased region" description="Polar residues" evidence="4">
    <location>
        <begin position="52"/>
        <end position="67"/>
    </location>
</feature>
<dbReference type="PROSITE" id="PS50020">
    <property type="entry name" value="WW_DOMAIN_2"/>
    <property type="match status" value="1"/>
</dbReference>
<dbReference type="AlphaFoldDB" id="A0A2P2LNF3"/>
<dbReference type="CDD" id="cd00201">
    <property type="entry name" value="WW"/>
    <property type="match status" value="1"/>
</dbReference>
<reference evidence="7" key="1">
    <citation type="submission" date="2018-02" db="EMBL/GenBank/DDBJ databases">
        <title>Rhizophora mucronata_Transcriptome.</title>
        <authorList>
            <person name="Meera S.P."/>
            <person name="Sreeshan A."/>
            <person name="Augustine A."/>
        </authorList>
    </citation>
    <scope>NUCLEOTIDE SEQUENCE</scope>
    <source>
        <tissue evidence="7">Leaf</tissue>
    </source>
</reference>
<evidence type="ECO:0000259" key="5">
    <source>
        <dbReference type="PROSITE" id="PS50020"/>
    </source>
</evidence>
<feature type="domain" description="RRM" evidence="6">
    <location>
        <begin position="121"/>
        <end position="202"/>
    </location>
</feature>
<dbReference type="SUPFAM" id="SSF54928">
    <property type="entry name" value="RNA-binding domain, RBD"/>
    <property type="match status" value="2"/>
</dbReference>
<dbReference type="PROSITE" id="PS01159">
    <property type="entry name" value="WW_DOMAIN_1"/>
    <property type="match status" value="1"/>
</dbReference>
<evidence type="ECO:0000256" key="2">
    <source>
        <dbReference type="ARBA" id="ARBA00022884"/>
    </source>
</evidence>
<dbReference type="SMART" id="SM00456">
    <property type="entry name" value="WW"/>
    <property type="match status" value="1"/>
</dbReference>
<feature type="region of interest" description="Disordered" evidence="4">
    <location>
        <begin position="415"/>
        <end position="446"/>
    </location>
</feature>
<dbReference type="Gene3D" id="2.20.70.10">
    <property type="match status" value="1"/>
</dbReference>
<evidence type="ECO:0000256" key="4">
    <source>
        <dbReference type="SAM" id="MobiDB-lite"/>
    </source>
</evidence>
<keyword evidence="2 3" id="KW-0694">RNA-binding</keyword>
<evidence type="ECO:0008006" key="8">
    <source>
        <dbReference type="Google" id="ProtNLM"/>
    </source>
</evidence>
<feature type="domain" description="WW" evidence="5">
    <location>
        <begin position="473"/>
        <end position="500"/>
    </location>
</feature>
<feature type="compositionally biased region" description="Low complexity" evidence="4">
    <location>
        <begin position="368"/>
        <end position="393"/>
    </location>
</feature>
<evidence type="ECO:0000256" key="1">
    <source>
        <dbReference type="ARBA" id="ARBA00022737"/>
    </source>
</evidence>
<feature type="region of interest" description="Disordered" evidence="4">
    <location>
        <begin position="534"/>
        <end position="553"/>
    </location>
</feature>
<dbReference type="SMART" id="SM00360">
    <property type="entry name" value="RRM"/>
    <property type="match status" value="2"/>
</dbReference>
<protein>
    <recommendedName>
        <fullName evidence="8">Flowering time control protein FCA</fullName>
    </recommendedName>
</protein>
<evidence type="ECO:0000313" key="7">
    <source>
        <dbReference type="EMBL" id="MBX19494.1"/>
    </source>
</evidence>
<dbReference type="Pfam" id="PF00397">
    <property type="entry name" value="WW"/>
    <property type="match status" value="1"/>
</dbReference>
<dbReference type="InterPro" id="IPR012677">
    <property type="entry name" value="Nucleotide-bd_a/b_plait_sf"/>
</dbReference>
<dbReference type="PROSITE" id="PS50102">
    <property type="entry name" value="RRM"/>
    <property type="match status" value="2"/>
</dbReference>
<proteinExistence type="predicted"/>
<accession>A0A2P2LNF3</accession>
<keyword evidence="1" id="KW-0677">Repeat</keyword>
<feature type="region of interest" description="Disordered" evidence="4">
    <location>
        <begin position="39"/>
        <end position="67"/>
    </location>
</feature>
<dbReference type="Pfam" id="PF00076">
    <property type="entry name" value="RRM_1"/>
    <property type="match status" value="2"/>
</dbReference>
<dbReference type="InterPro" id="IPR000504">
    <property type="entry name" value="RRM_dom"/>
</dbReference>
<dbReference type="InterPro" id="IPR036020">
    <property type="entry name" value="WW_dom_sf"/>
</dbReference>
<name>A0A2P2LNF3_RHIMU</name>
<dbReference type="InterPro" id="IPR035979">
    <property type="entry name" value="RBD_domain_sf"/>
</dbReference>
<dbReference type="InterPro" id="IPR001202">
    <property type="entry name" value="WW_dom"/>
</dbReference>
<organism evidence="7">
    <name type="scientific">Rhizophora mucronata</name>
    <name type="common">Asiatic mangrove</name>
    <dbReference type="NCBI Taxonomy" id="61149"/>
    <lineage>
        <taxon>Eukaryota</taxon>
        <taxon>Viridiplantae</taxon>
        <taxon>Streptophyta</taxon>
        <taxon>Embryophyta</taxon>
        <taxon>Tracheophyta</taxon>
        <taxon>Spermatophyta</taxon>
        <taxon>Magnoliopsida</taxon>
        <taxon>eudicotyledons</taxon>
        <taxon>Gunneridae</taxon>
        <taxon>Pentapetalae</taxon>
        <taxon>rosids</taxon>
        <taxon>fabids</taxon>
        <taxon>Malpighiales</taxon>
        <taxon>Rhizophoraceae</taxon>
        <taxon>Rhizophora</taxon>
    </lineage>
</organism>